<gene>
    <name evidence="2" type="ORF">Ltuc_1225</name>
</gene>
<dbReference type="OrthoDB" id="5654272at2"/>
<dbReference type="Proteomes" id="UP000054693">
    <property type="component" value="Unassembled WGS sequence"/>
</dbReference>
<keyword evidence="1" id="KW-0472">Membrane</keyword>
<dbReference type="EMBL" id="LNZA01000001">
    <property type="protein sequence ID" value="KTD73378.1"/>
    <property type="molecule type" value="Genomic_DNA"/>
</dbReference>
<evidence type="ECO:0008006" key="4">
    <source>
        <dbReference type="Google" id="ProtNLM"/>
    </source>
</evidence>
<sequence>MSPLSEIVIEPGKSKTYLRLILLTCLITVILIFYSSMAPFVKPILIGFIFVFMKIYWTNQSPCLSIKKIQFTGNAWVLESCQDKKETYTQAVILIHNPFFQLIEFASPSKKKKVVLFLDQITNHQLRLLHLKISRNGI</sequence>
<dbReference type="PATRIC" id="fig|40335.7.peg.1292"/>
<evidence type="ECO:0000256" key="1">
    <source>
        <dbReference type="SAM" id="Phobius"/>
    </source>
</evidence>
<dbReference type="RefSeq" id="WP_058520424.1">
    <property type="nucleotide sequence ID" value="NZ_CAAAIP010000001.1"/>
</dbReference>
<name>A0A0W0ZW74_9GAMM</name>
<organism evidence="2 3">
    <name type="scientific">Legionella tucsonensis</name>
    <dbReference type="NCBI Taxonomy" id="40335"/>
    <lineage>
        <taxon>Bacteria</taxon>
        <taxon>Pseudomonadati</taxon>
        <taxon>Pseudomonadota</taxon>
        <taxon>Gammaproteobacteria</taxon>
        <taxon>Legionellales</taxon>
        <taxon>Legionellaceae</taxon>
        <taxon>Legionella</taxon>
    </lineage>
</organism>
<keyword evidence="3" id="KW-1185">Reference proteome</keyword>
<feature type="transmembrane region" description="Helical" evidence="1">
    <location>
        <begin position="16"/>
        <end position="34"/>
    </location>
</feature>
<evidence type="ECO:0000313" key="3">
    <source>
        <dbReference type="Proteomes" id="UP000054693"/>
    </source>
</evidence>
<protein>
    <recommendedName>
        <fullName evidence="4">Transmembrane protein</fullName>
    </recommendedName>
</protein>
<evidence type="ECO:0000313" key="2">
    <source>
        <dbReference type="EMBL" id="KTD73378.1"/>
    </source>
</evidence>
<comment type="caution">
    <text evidence="2">The sequence shown here is derived from an EMBL/GenBank/DDBJ whole genome shotgun (WGS) entry which is preliminary data.</text>
</comment>
<dbReference type="STRING" id="40335.Ltuc_1225"/>
<accession>A0A0W0ZW74</accession>
<dbReference type="AlphaFoldDB" id="A0A0W0ZW74"/>
<proteinExistence type="predicted"/>
<keyword evidence="1" id="KW-1133">Transmembrane helix</keyword>
<keyword evidence="1" id="KW-0812">Transmembrane</keyword>
<reference evidence="2 3" key="1">
    <citation type="submission" date="2015-11" db="EMBL/GenBank/DDBJ databases">
        <title>Genomic analysis of 38 Legionella species identifies large and diverse effector repertoires.</title>
        <authorList>
            <person name="Burstein D."/>
            <person name="Amaro F."/>
            <person name="Zusman T."/>
            <person name="Lifshitz Z."/>
            <person name="Cohen O."/>
            <person name="Gilbert J.A."/>
            <person name="Pupko T."/>
            <person name="Shuman H.A."/>
            <person name="Segal G."/>
        </authorList>
    </citation>
    <scope>NUCLEOTIDE SEQUENCE [LARGE SCALE GENOMIC DNA]</scope>
    <source>
        <strain evidence="2 3">ATCC 49180</strain>
    </source>
</reference>